<evidence type="ECO:0000313" key="2">
    <source>
        <dbReference type="EMBL" id="MBB4044915.1"/>
    </source>
</evidence>
<comment type="caution">
    <text evidence="2">The sequence shown here is derived from an EMBL/GenBank/DDBJ whole genome shotgun (WGS) entry which is preliminary data.</text>
</comment>
<dbReference type="InterPro" id="IPR001387">
    <property type="entry name" value="Cro/C1-type_HTH"/>
</dbReference>
<evidence type="ECO:0000259" key="1">
    <source>
        <dbReference type="PROSITE" id="PS50943"/>
    </source>
</evidence>
<dbReference type="PROSITE" id="PS50943">
    <property type="entry name" value="HTH_CROC1"/>
    <property type="match status" value="1"/>
</dbReference>
<reference evidence="2" key="1">
    <citation type="submission" date="2020-08" db="EMBL/GenBank/DDBJ databases">
        <title>Genomic Encyclopedia of Type Strains, Phase IV (KMG-IV): sequencing the most valuable type-strain genomes for metagenomic binning, comparative biology and taxonomic classification.</title>
        <authorList>
            <person name="Goeker M."/>
        </authorList>
    </citation>
    <scope>NUCLEOTIDE SEQUENCE [LARGE SCALE GENOMIC DNA]</scope>
    <source>
        <strain evidence="2">DSM 105720</strain>
    </source>
</reference>
<keyword evidence="3" id="KW-1185">Reference proteome</keyword>
<protein>
    <submittedName>
        <fullName evidence="2">Transcriptional regulator with XRE-family HTH domain</fullName>
    </submittedName>
</protein>
<organism evidence="2 3">
    <name type="scientific">Bacteroides reticulotermitis</name>
    <dbReference type="NCBI Taxonomy" id="1133319"/>
    <lineage>
        <taxon>Bacteria</taxon>
        <taxon>Pseudomonadati</taxon>
        <taxon>Bacteroidota</taxon>
        <taxon>Bacteroidia</taxon>
        <taxon>Bacteroidales</taxon>
        <taxon>Bacteroidaceae</taxon>
        <taxon>Bacteroides</taxon>
    </lineage>
</organism>
<dbReference type="GO" id="GO:0003677">
    <property type="term" value="F:DNA binding"/>
    <property type="evidence" value="ECO:0007669"/>
    <property type="project" value="InterPro"/>
</dbReference>
<dbReference type="Gene3D" id="1.10.260.40">
    <property type="entry name" value="lambda repressor-like DNA-binding domains"/>
    <property type="match status" value="1"/>
</dbReference>
<sequence>MENGFRELSVVELQKLARLYNITVDELINPEEITPREVVIEDKSAIEQIRLIQQLDEKDKQIIFRLIDKMLTNKKTESSSKRIWRFSRLTLL</sequence>
<dbReference type="EMBL" id="JACIER010000011">
    <property type="protein sequence ID" value="MBB4044915.1"/>
    <property type="molecule type" value="Genomic_DNA"/>
</dbReference>
<name>A0A840D8H5_9BACE</name>
<gene>
    <name evidence="2" type="ORF">GGR06_002717</name>
</gene>
<accession>A0A840D8H5</accession>
<proteinExistence type="predicted"/>
<feature type="domain" description="HTH cro/C1-type" evidence="1">
    <location>
        <begin position="1"/>
        <end position="27"/>
    </location>
</feature>
<evidence type="ECO:0000313" key="3">
    <source>
        <dbReference type="Proteomes" id="UP000560658"/>
    </source>
</evidence>
<dbReference type="Proteomes" id="UP000560658">
    <property type="component" value="Unassembled WGS sequence"/>
</dbReference>
<dbReference type="InterPro" id="IPR010982">
    <property type="entry name" value="Lambda_DNA-bd_dom_sf"/>
</dbReference>
<dbReference type="AlphaFoldDB" id="A0A840D8H5"/>